<evidence type="ECO:0000256" key="3">
    <source>
        <dbReference type="ARBA" id="ARBA00022917"/>
    </source>
</evidence>
<dbReference type="InterPro" id="IPR050057">
    <property type="entry name" value="Prokaryotic/Mito_RF"/>
</dbReference>
<dbReference type="InterPro" id="IPR005139">
    <property type="entry name" value="PCRF"/>
</dbReference>
<dbReference type="PANTHER" id="PTHR43804:SF7">
    <property type="entry name" value="LD18447P"/>
    <property type="match status" value="1"/>
</dbReference>
<name>A0A9W7AZG0_9STRA</name>
<evidence type="ECO:0000259" key="4">
    <source>
        <dbReference type="PROSITE" id="PS00745"/>
    </source>
</evidence>
<evidence type="ECO:0000313" key="5">
    <source>
        <dbReference type="EMBL" id="GMH80861.1"/>
    </source>
</evidence>
<evidence type="ECO:0000256" key="1">
    <source>
        <dbReference type="ARBA" id="ARBA00010835"/>
    </source>
</evidence>
<dbReference type="GO" id="GO:0005737">
    <property type="term" value="C:cytoplasm"/>
    <property type="evidence" value="ECO:0007669"/>
    <property type="project" value="UniProtKB-ARBA"/>
</dbReference>
<dbReference type="FunFam" id="3.30.160.20:FF:000004">
    <property type="entry name" value="Peptide chain release factor 1"/>
    <property type="match status" value="1"/>
</dbReference>
<reference evidence="6" key="1">
    <citation type="journal article" date="2023" name="Commun. Biol.">
        <title>Genome analysis of Parmales, the sister group of diatoms, reveals the evolutionary specialization of diatoms from phago-mixotrophs to photoautotrophs.</title>
        <authorList>
            <person name="Ban H."/>
            <person name="Sato S."/>
            <person name="Yoshikawa S."/>
            <person name="Yamada K."/>
            <person name="Nakamura Y."/>
            <person name="Ichinomiya M."/>
            <person name="Sato N."/>
            <person name="Blanc-Mathieu R."/>
            <person name="Endo H."/>
            <person name="Kuwata A."/>
            <person name="Ogata H."/>
        </authorList>
    </citation>
    <scope>NUCLEOTIDE SEQUENCE [LARGE SCALE GENOMIC DNA]</scope>
</reference>
<gene>
    <name evidence="5" type="ORF">TL16_g08727</name>
</gene>
<accession>A0A9W7AZG0</accession>
<dbReference type="Gene3D" id="3.30.160.20">
    <property type="match status" value="1"/>
</dbReference>
<dbReference type="Pfam" id="PF03462">
    <property type="entry name" value="PCRF"/>
    <property type="match status" value="1"/>
</dbReference>
<comment type="caution">
    <text evidence="5">The sequence shown here is derived from an EMBL/GenBank/DDBJ whole genome shotgun (WGS) entry which is preliminary data.</text>
</comment>
<dbReference type="PROSITE" id="PS00745">
    <property type="entry name" value="RF_PROK_I"/>
    <property type="match status" value="1"/>
</dbReference>
<feature type="domain" description="Prokaryotic-type class I peptide chain release factors" evidence="4">
    <location>
        <begin position="267"/>
        <end position="283"/>
    </location>
</feature>
<dbReference type="InterPro" id="IPR045853">
    <property type="entry name" value="Pep_chain_release_fac_I_sf"/>
</dbReference>
<dbReference type="Pfam" id="PF00472">
    <property type="entry name" value="RF-1"/>
    <property type="match status" value="1"/>
</dbReference>
<dbReference type="SUPFAM" id="SSF75620">
    <property type="entry name" value="Release factor"/>
    <property type="match status" value="1"/>
</dbReference>
<dbReference type="GO" id="GO:0003747">
    <property type="term" value="F:translation release factor activity"/>
    <property type="evidence" value="ECO:0007669"/>
    <property type="project" value="InterPro"/>
</dbReference>
<keyword evidence="2" id="KW-0488">Methylation</keyword>
<evidence type="ECO:0000256" key="2">
    <source>
        <dbReference type="ARBA" id="ARBA00022481"/>
    </source>
</evidence>
<dbReference type="PANTHER" id="PTHR43804">
    <property type="entry name" value="LD18447P"/>
    <property type="match status" value="1"/>
</dbReference>
<dbReference type="Proteomes" id="UP001162640">
    <property type="component" value="Unassembled WGS sequence"/>
</dbReference>
<dbReference type="InterPro" id="IPR000352">
    <property type="entry name" value="Pep_chain_release_fac_I"/>
</dbReference>
<proteinExistence type="inferred from homology"/>
<comment type="similarity">
    <text evidence="1">Belongs to the prokaryotic/mitochondrial release factor family.</text>
</comment>
<dbReference type="AlphaFoldDB" id="A0A9W7AZG0"/>
<dbReference type="SMART" id="SM00937">
    <property type="entry name" value="PCRF"/>
    <property type="match status" value="1"/>
</dbReference>
<protein>
    <recommendedName>
        <fullName evidence="4">Prokaryotic-type class I peptide chain release factors domain-containing protein</fullName>
    </recommendedName>
</protein>
<dbReference type="Gene3D" id="3.30.70.1660">
    <property type="match status" value="1"/>
</dbReference>
<sequence>MCSLLPRRLHSSFPHYLRTFTTLPPAAPPSLSSGISRHLERRERRWNDLQVDLERAIEDGSSSLIGSTSKNLSSLSPLIESSTQYTALLSQRLDLIDMLTEEPSLLPEILPEIESIDEEIVEVKLSLTGMATEDYMESQPTSPPSSESVILEVRPGTGGDEATLFAMELFKAYEKTAKQNAWSFTPLTFTPTSLNGLKEGVAEVTSQSSEPLYTYLHLESGVHRVQRVPFNSPKLQTSTANIIVLPSTVTQDFEALDPSTLKFETFRASGAGGQHVNTTDSAIRCTHIPTGIKAEIQDERSQHKNKAAAIKLVTARVHEVERLEEEERVKKERGKVVSTGERGDRVRTYNFKEDRITDHRSGKTVYGIQGVLEGGNLWNEFWGGLRDMRRKEVEEMMEEEEE</sequence>
<organism evidence="5 6">
    <name type="scientific">Triparma laevis f. inornata</name>
    <dbReference type="NCBI Taxonomy" id="1714386"/>
    <lineage>
        <taxon>Eukaryota</taxon>
        <taxon>Sar</taxon>
        <taxon>Stramenopiles</taxon>
        <taxon>Ochrophyta</taxon>
        <taxon>Bolidophyceae</taxon>
        <taxon>Parmales</taxon>
        <taxon>Triparmaceae</taxon>
        <taxon>Triparma</taxon>
    </lineage>
</organism>
<dbReference type="EMBL" id="BLQM01000290">
    <property type="protein sequence ID" value="GMH80861.1"/>
    <property type="molecule type" value="Genomic_DNA"/>
</dbReference>
<keyword evidence="3" id="KW-0648">Protein biosynthesis</keyword>
<evidence type="ECO:0000313" key="6">
    <source>
        <dbReference type="Proteomes" id="UP001162640"/>
    </source>
</evidence>